<protein>
    <submittedName>
        <fullName evidence="1">Uncharacterized protein</fullName>
    </submittedName>
</protein>
<comment type="caution">
    <text evidence="1">The sequence shown here is derived from an EMBL/GenBank/DDBJ whole genome shotgun (WGS) entry which is preliminary data.</text>
</comment>
<organism evidence="1 2">
    <name type="scientific">Roseateles terrae</name>
    <dbReference type="NCBI Taxonomy" id="431060"/>
    <lineage>
        <taxon>Bacteria</taxon>
        <taxon>Pseudomonadati</taxon>
        <taxon>Pseudomonadota</taxon>
        <taxon>Betaproteobacteria</taxon>
        <taxon>Burkholderiales</taxon>
        <taxon>Sphaerotilaceae</taxon>
        <taxon>Roseateles</taxon>
    </lineage>
</organism>
<evidence type="ECO:0000313" key="1">
    <source>
        <dbReference type="EMBL" id="MBB3196629.1"/>
    </source>
</evidence>
<accession>A0ABR6GX36</accession>
<proteinExistence type="predicted"/>
<dbReference type="EMBL" id="JACHXO010000008">
    <property type="protein sequence ID" value="MBB3196629.1"/>
    <property type="molecule type" value="Genomic_DNA"/>
</dbReference>
<name>A0ABR6GX36_9BURK</name>
<gene>
    <name evidence="1" type="ORF">FHS28_004051</name>
</gene>
<dbReference type="Proteomes" id="UP000574369">
    <property type="component" value="Unassembled WGS sequence"/>
</dbReference>
<evidence type="ECO:0000313" key="2">
    <source>
        <dbReference type="Proteomes" id="UP000574369"/>
    </source>
</evidence>
<keyword evidence="2" id="KW-1185">Reference proteome</keyword>
<reference evidence="1 2" key="1">
    <citation type="submission" date="2020-08" db="EMBL/GenBank/DDBJ databases">
        <title>Genomic Encyclopedia of Type Strains, Phase III (KMG-III): the genomes of soil and plant-associated and newly described type strains.</title>
        <authorList>
            <person name="Whitman W."/>
        </authorList>
    </citation>
    <scope>NUCLEOTIDE SEQUENCE [LARGE SCALE GENOMIC DNA]</scope>
    <source>
        <strain evidence="1 2">CECT 7247</strain>
    </source>
</reference>
<sequence>MRTLLSNVCLQRLPSLSDAFHQWQQALSALRTSHATPNQYRFALHLQNQGRV</sequence>